<feature type="domain" description="Condensation" evidence="1">
    <location>
        <begin position="2"/>
        <end position="393"/>
    </location>
</feature>
<dbReference type="Gene3D" id="3.30.559.10">
    <property type="entry name" value="Chloramphenicol acetyltransferase-like domain"/>
    <property type="match status" value="1"/>
</dbReference>
<organism evidence="2 3">
    <name type="scientific">Xanthomonas bromi</name>
    <dbReference type="NCBI Taxonomy" id="56449"/>
    <lineage>
        <taxon>Bacteria</taxon>
        <taxon>Pseudomonadati</taxon>
        <taxon>Pseudomonadota</taxon>
        <taxon>Gammaproteobacteria</taxon>
        <taxon>Lysobacterales</taxon>
        <taxon>Lysobacteraceae</taxon>
        <taxon>Xanthomonas</taxon>
    </lineage>
</organism>
<feature type="non-terminal residue" evidence="2">
    <location>
        <position position="404"/>
    </location>
</feature>
<sequence>NVQDLYPLAPLQEGVLYHHLVAKQGDPYLLHSQFGFADRARADAFVAALQCVIDRHDILRTAVFWEGLEHPVQVVVRHAQLPVEELVLDPAHGEIAQQLQTRFDARHYRLDLGCAPLLRLVLAEDPARQQWVGTLLFHHAVLDHTALEVVGQEMQAVLSGRAETLPAAMPYRNYVAQVCLGATQAAHTAFFTKMLGEVEEPTLPFGLQDVHDDGFGLEQAQLRLEAGLSTRVRAQANKAGISVASLHHLAYARVLSALSGREDVVFGTVLLGRLQGGAGADRVLGMFINTLPLRANLQGLDVRAALAQMHASVSELLVHEHASLATAQRCSRIAAPTPLFSALLNYRHSAVVEDQERNDAWQGITPLSAEERTNYPLSLTVDDLGQEFQLKVQAVPKVGAERLC</sequence>
<proteinExistence type="predicted"/>
<protein>
    <recommendedName>
        <fullName evidence="1">Condensation domain-containing protein</fullName>
    </recommendedName>
</protein>
<evidence type="ECO:0000313" key="3">
    <source>
        <dbReference type="Proteomes" id="UP000239710"/>
    </source>
</evidence>
<dbReference type="PANTHER" id="PTHR45527">
    <property type="entry name" value="NONRIBOSOMAL PEPTIDE SYNTHETASE"/>
    <property type="match status" value="1"/>
</dbReference>
<gene>
    <name evidence="2" type="ORF">XbrCFBP1976_21745</name>
</gene>
<dbReference type="Pfam" id="PF00668">
    <property type="entry name" value="Condensation"/>
    <property type="match status" value="1"/>
</dbReference>
<dbReference type="EMBL" id="MDCE01000126">
    <property type="protein sequence ID" value="PPV02582.1"/>
    <property type="molecule type" value="Genomic_DNA"/>
</dbReference>
<dbReference type="InterPro" id="IPR001242">
    <property type="entry name" value="Condensation_dom"/>
</dbReference>
<keyword evidence="3" id="KW-1185">Reference proteome</keyword>
<evidence type="ECO:0000313" key="2">
    <source>
        <dbReference type="EMBL" id="PPV02582.1"/>
    </source>
</evidence>
<feature type="non-terminal residue" evidence="2">
    <location>
        <position position="1"/>
    </location>
</feature>
<dbReference type="Proteomes" id="UP000239710">
    <property type="component" value="Unassembled WGS sequence"/>
</dbReference>
<dbReference type="PANTHER" id="PTHR45527:SF1">
    <property type="entry name" value="FATTY ACID SYNTHASE"/>
    <property type="match status" value="1"/>
</dbReference>
<dbReference type="InterPro" id="IPR023213">
    <property type="entry name" value="CAT-like_dom_sf"/>
</dbReference>
<reference evidence="2 3" key="1">
    <citation type="submission" date="2016-08" db="EMBL/GenBank/DDBJ databases">
        <title>Evolution of the type three secretion system and type three effector repertoires in Xanthomonas.</title>
        <authorList>
            <person name="Merda D."/>
            <person name="Briand M."/>
            <person name="Bosis E."/>
            <person name="Rousseau C."/>
            <person name="Portier P."/>
            <person name="Jacques M.-A."/>
            <person name="Fischer-Le Saux M."/>
        </authorList>
    </citation>
    <scope>NUCLEOTIDE SEQUENCE [LARGE SCALE GENOMIC DNA]</scope>
    <source>
        <strain evidence="2 3">CFBP1976</strain>
    </source>
</reference>
<evidence type="ECO:0000259" key="1">
    <source>
        <dbReference type="Pfam" id="PF00668"/>
    </source>
</evidence>
<name>A0ABX5BJ63_9XANT</name>
<dbReference type="SUPFAM" id="SSF52777">
    <property type="entry name" value="CoA-dependent acyltransferases"/>
    <property type="match status" value="2"/>
</dbReference>
<accession>A0ABX5BJ63</accession>
<dbReference type="CDD" id="cd19544">
    <property type="entry name" value="E-C_NRPS"/>
    <property type="match status" value="1"/>
</dbReference>
<dbReference type="Gene3D" id="3.30.559.30">
    <property type="entry name" value="Nonribosomal peptide synthetase, condensation domain"/>
    <property type="match status" value="1"/>
</dbReference>
<comment type="caution">
    <text evidence="2">The sequence shown here is derived from an EMBL/GenBank/DDBJ whole genome shotgun (WGS) entry which is preliminary data.</text>
</comment>